<dbReference type="EMBL" id="LMXI01000150">
    <property type="protein sequence ID" value="KRT59425.1"/>
    <property type="molecule type" value="Genomic_DNA"/>
</dbReference>
<dbReference type="STRING" id="54398.Ga0074115_10347"/>
<accession>A0A0T5YUX5</accession>
<evidence type="ECO:0000313" key="5">
    <source>
        <dbReference type="Proteomes" id="UP000051634"/>
    </source>
</evidence>
<proteinExistence type="predicted"/>
<reference evidence="4 5" key="1">
    <citation type="submission" date="2015-11" db="EMBL/GenBank/DDBJ databases">
        <title>The genome of Candidatus Endoriftia persephone in Ridgeia piscesae and population structure of the North Eastern Pacific vestimentiferan symbionts.</title>
        <authorList>
            <person name="Perez M."/>
            <person name="Juniper K.S."/>
        </authorList>
    </citation>
    <scope>NUCLEOTIDE SEQUENCE [LARGE SCALE GENOMIC DNA]</scope>
    <source>
        <strain evidence="3">Ind10</strain>
        <strain evidence="2">Ind11</strain>
    </source>
</reference>
<organism evidence="2 5">
    <name type="scientific">endosymbiont of Ridgeia piscesae</name>
    <dbReference type="NCBI Taxonomy" id="54398"/>
    <lineage>
        <taxon>Bacteria</taxon>
        <taxon>Pseudomonadati</taxon>
        <taxon>Pseudomonadota</taxon>
        <taxon>Gammaproteobacteria</taxon>
        <taxon>sulfur-oxidizing symbionts</taxon>
    </lineage>
</organism>
<evidence type="ECO:0000313" key="4">
    <source>
        <dbReference type="Proteomes" id="UP000051276"/>
    </source>
</evidence>
<sequence length="197" mass="21980">MKAKIIALCILAGFGVSQAEAAPGYSYAPGPRYQQLQSPGPDQVLKQGIEQLISFMRSQQGRSPQALAAFLEQNIAPSFDFAYMARWAAGPAYRTMNETQRELMARKIKRLLLGTLAKRLSVYDDQGMRLFHSRRISRNEAKVTVGIMGSAGYPAKLIFRLYRGEAGWKVFDIAANGNSALAYYRRHFARKLAGRGR</sequence>
<dbReference type="EMBL" id="LDXT01000093">
    <property type="protein sequence ID" value="KRT54150.1"/>
    <property type="molecule type" value="Genomic_DNA"/>
</dbReference>
<evidence type="ECO:0000256" key="1">
    <source>
        <dbReference type="SAM" id="SignalP"/>
    </source>
</evidence>
<gene>
    <name evidence="2" type="ORF">Ga0074115_10347</name>
    <name evidence="3" type="ORF">Ga0076813_15444</name>
</gene>
<dbReference type="Proteomes" id="UP000051276">
    <property type="component" value="Unassembled WGS sequence"/>
</dbReference>
<keyword evidence="5" id="KW-1185">Reference proteome</keyword>
<dbReference type="Pfam" id="PF05494">
    <property type="entry name" value="MlaC"/>
    <property type="match status" value="1"/>
</dbReference>
<keyword evidence="1" id="KW-0732">Signal</keyword>
<dbReference type="Gene3D" id="3.10.450.710">
    <property type="entry name" value="Tgt2/MlaC"/>
    <property type="match status" value="1"/>
</dbReference>
<dbReference type="AlphaFoldDB" id="A0A0T5YUX5"/>
<evidence type="ECO:0000313" key="3">
    <source>
        <dbReference type="EMBL" id="KRT59425.1"/>
    </source>
</evidence>
<dbReference type="InterPro" id="IPR042245">
    <property type="entry name" value="Tgt2/MlaC_sf"/>
</dbReference>
<dbReference type="OrthoDB" id="9787053at2"/>
<dbReference type="Proteomes" id="UP000051634">
    <property type="component" value="Unassembled WGS sequence"/>
</dbReference>
<name>A0A0T5YUX5_9GAMM</name>
<comment type="caution">
    <text evidence="2">The sequence shown here is derived from an EMBL/GenBank/DDBJ whole genome shotgun (WGS) entry which is preliminary data.</text>
</comment>
<protein>
    <submittedName>
        <fullName evidence="2">ABC-type transporter Mla maintaining outer membrane lipid asymmetry, periplasmic MlaC component</fullName>
    </submittedName>
    <submittedName>
        <fullName evidence="3">Phospholipid transport system substrate-binding protein</fullName>
    </submittedName>
</protein>
<feature type="chain" id="PRO_5007432527" evidence="1">
    <location>
        <begin position="22"/>
        <end position="197"/>
    </location>
</feature>
<feature type="signal peptide" evidence="1">
    <location>
        <begin position="1"/>
        <end position="21"/>
    </location>
</feature>
<dbReference type="PANTHER" id="PTHR36573">
    <property type="entry name" value="INTERMEMBRANE PHOSPHOLIPID TRANSPORT SYSTEM BINDING PROTEIN MLAC"/>
    <property type="match status" value="1"/>
</dbReference>
<dbReference type="RefSeq" id="WP_057955020.1">
    <property type="nucleotide sequence ID" value="NZ_KQ556867.1"/>
</dbReference>
<evidence type="ECO:0000313" key="2">
    <source>
        <dbReference type="EMBL" id="KRT54150.1"/>
    </source>
</evidence>
<dbReference type="InterPro" id="IPR008869">
    <property type="entry name" value="MlaC/ttg2D"/>
</dbReference>
<dbReference type="PANTHER" id="PTHR36573:SF1">
    <property type="entry name" value="INTERMEMBRANE PHOSPHOLIPID TRANSPORT SYSTEM BINDING PROTEIN MLAC"/>
    <property type="match status" value="1"/>
</dbReference>